<protein>
    <submittedName>
        <fullName evidence="10">Lipoprotein-releasing system permease protein</fullName>
    </submittedName>
</protein>
<feature type="domain" description="ABC3 transporter permease C-terminal" evidence="8">
    <location>
        <begin position="278"/>
        <end position="403"/>
    </location>
</feature>
<proteinExistence type="inferred from homology"/>
<keyword evidence="6 7" id="KW-0472">Membrane</keyword>
<comment type="similarity">
    <text evidence="2">Belongs to the ABC-4 integral membrane protein family. LolC/E subfamily.</text>
</comment>
<dbReference type="RefSeq" id="WP_091314164.1">
    <property type="nucleotide sequence ID" value="NZ_CBCSJU010000003.1"/>
</dbReference>
<accession>A0A1H6WIB6</accession>
<keyword evidence="3" id="KW-1003">Cell membrane</keyword>
<dbReference type="EMBL" id="FNYA01000007">
    <property type="protein sequence ID" value="SEJ16633.1"/>
    <property type="molecule type" value="Genomic_DNA"/>
</dbReference>
<dbReference type="GO" id="GO:0098797">
    <property type="term" value="C:plasma membrane protein complex"/>
    <property type="evidence" value="ECO:0007669"/>
    <property type="project" value="TreeGrafter"/>
</dbReference>
<evidence type="ECO:0000256" key="7">
    <source>
        <dbReference type="SAM" id="Phobius"/>
    </source>
</evidence>
<evidence type="ECO:0000256" key="1">
    <source>
        <dbReference type="ARBA" id="ARBA00004651"/>
    </source>
</evidence>
<feature type="domain" description="MacB-like periplasmic core" evidence="9">
    <location>
        <begin position="28"/>
        <end position="216"/>
    </location>
</feature>
<evidence type="ECO:0000313" key="11">
    <source>
        <dbReference type="Proteomes" id="UP000199702"/>
    </source>
</evidence>
<evidence type="ECO:0000256" key="4">
    <source>
        <dbReference type="ARBA" id="ARBA00022692"/>
    </source>
</evidence>
<feature type="transmembrane region" description="Helical" evidence="7">
    <location>
        <begin position="276"/>
        <end position="301"/>
    </location>
</feature>
<dbReference type="Pfam" id="PF02687">
    <property type="entry name" value="FtsX"/>
    <property type="match status" value="1"/>
</dbReference>
<evidence type="ECO:0000259" key="8">
    <source>
        <dbReference type="Pfam" id="PF02687"/>
    </source>
</evidence>
<evidence type="ECO:0000259" key="9">
    <source>
        <dbReference type="Pfam" id="PF12704"/>
    </source>
</evidence>
<dbReference type="Proteomes" id="UP000199702">
    <property type="component" value="Unassembled WGS sequence"/>
</dbReference>
<evidence type="ECO:0000313" key="10">
    <source>
        <dbReference type="EMBL" id="SEJ16633.1"/>
    </source>
</evidence>
<keyword evidence="4 7" id="KW-0812">Transmembrane</keyword>
<feature type="transmembrane region" description="Helical" evidence="7">
    <location>
        <begin position="25"/>
        <end position="50"/>
    </location>
</feature>
<feature type="transmembrane region" description="Helical" evidence="7">
    <location>
        <begin position="373"/>
        <end position="398"/>
    </location>
</feature>
<dbReference type="OrthoDB" id="1522670at2"/>
<organism evidence="10 11">
    <name type="scientific">Flavobacterium terrigena</name>
    <dbReference type="NCBI Taxonomy" id="402734"/>
    <lineage>
        <taxon>Bacteria</taxon>
        <taxon>Pseudomonadati</taxon>
        <taxon>Bacteroidota</taxon>
        <taxon>Flavobacteriia</taxon>
        <taxon>Flavobacteriales</taxon>
        <taxon>Flavobacteriaceae</taxon>
        <taxon>Flavobacterium</taxon>
    </lineage>
</organism>
<feature type="transmembrane region" description="Helical" evidence="7">
    <location>
        <begin position="322"/>
        <end position="348"/>
    </location>
</feature>
<evidence type="ECO:0000256" key="6">
    <source>
        <dbReference type="ARBA" id="ARBA00023136"/>
    </source>
</evidence>
<dbReference type="InterPro" id="IPR051447">
    <property type="entry name" value="Lipoprotein-release_system"/>
</dbReference>
<dbReference type="STRING" id="402734.SAMN05660918_2514"/>
<sequence>MNLEYFIAKRLIVSKSYKSSVSSPIIKIAILAIALSILMMIMSVATGVGLQEKIREKISAFNGHVIVSNFDDNQSQVTAEPIDSKLLPVSQLKKNSFITHVQPIITKGALIRTETDVEGIIFKGVDASYQWKNLKEFLVEGKIPTYKEGDINEVLISQFLANRLKLKVGSSFNTFFMKTQGKLPSMRKFKIAGIYNSGFQEFDSSYIIGNIEHLQRINKWQPNQIGAYEIFIDDFSKLDERAEEIYKTIPPTFNSASISEKYFSVFEWLKLFDFNILVILIIMIGVATINMVVALLVLILERTQLIGMLKALGASNWSVRKIFLYNAAHLISRGLLWGNGIAILLLVLQKKFEIIKLNPESYYVSSAPVDINLLHILLLNIGTILICVLVLLIPSYLITKISPIKALKFD</sequence>
<dbReference type="InterPro" id="IPR003838">
    <property type="entry name" value="ABC3_permease_C"/>
</dbReference>
<comment type="subcellular location">
    <subcellularLocation>
        <location evidence="1">Cell membrane</location>
        <topology evidence="1">Multi-pass membrane protein</topology>
    </subcellularLocation>
</comment>
<dbReference type="PANTHER" id="PTHR30489">
    <property type="entry name" value="LIPOPROTEIN-RELEASING SYSTEM TRANSMEMBRANE PROTEIN LOLE"/>
    <property type="match status" value="1"/>
</dbReference>
<reference evidence="11" key="1">
    <citation type="submission" date="2016-10" db="EMBL/GenBank/DDBJ databases">
        <authorList>
            <person name="Varghese N."/>
            <person name="Submissions S."/>
        </authorList>
    </citation>
    <scope>NUCLEOTIDE SEQUENCE [LARGE SCALE GENOMIC DNA]</scope>
    <source>
        <strain evidence="11">DSM 17934</strain>
    </source>
</reference>
<gene>
    <name evidence="10" type="ORF">SAMN05660918_2514</name>
</gene>
<dbReference type="AlphaFoldDB" id="A0A1H6WIB6"/>
<dbReference type="Pfam" id="PF12704">
    <property type="entry name" value="MacB_PCD"/>
    <property type="match status" value="1"/>
</dbReference>
<dbReference type="InterPro" id="IPR025857">
    <property type="entry name" value="MacB_PCD"/>
</dbReference>
<evidence type="ECO:0000256" key="2">
    <source>
        <dbReference type="ARBA" id="ARBA00005236"/>
    </source>
</evidence>
<dbReference type="GO" id="GO:0044874">
    <property type="term" value="P:lipoprotein localization to outer membrane"/>
    <property type="evidence" value="ECO:0007669"/>
    <property type="project" value="TreeGrafter"/>
</dbReference>
<dbReference type="PANTHER" id="PTHR30489:SF0">
    <property type="entry name" value="LIPOPROTEIN-RELEASING SYSTEM TRANSMEMBRANE PROTEIN LOLE"/>
    <property type="match status" value="1"/>
</dbReference>
<evidence type="ECO:0000256" key="3">
    <source>
        <dbReference type="ARBA" id="ARBA00022475"/>
    </source>
</evidence>
<evidence type="ECO:0000256" key="5">
    <source>
        <dbReference type="ARBA" id="ARBA00022989"/>
    </source>
</evidence>
<keyword evidence="5 7" id="KW-1133">Transmembrane helix</keyword>
<keyword evidence="11" id="KW-1185">Reference proteome</keyword>
<name>A0A1H6WIB6_9FLAO</name>
<keyword evidence="10" id="KW-0449">Lipoprotein</keyword>